<organism evidence="2 4">
    <name type="scientific">Mycobacterium persicum</name>
    <dbReference type="NCBI Taxonomy" id="1487726"/>
    <lineage>
        <taxon>Bacteria</taxon>
        <taxon>Bacillati</taxon>
        <taxon>Actinomycetota</taxon>
        <taxon>Actinomycetes</taxon>
        <taxon>Mycobacteriales</taxon>
        <taxon>Mycobacteriaceae</taxon>
        <taxon>Mycobacterium</taxon>
    </lineage>
</organism>
<keyword evidence="1" id="KW-0472">Membrane</keyword>
<keyword evidence="1" id="KW-0812">Transmembrane</keyword>
<evidence type="ECO:0000313" key="4">
    <source>
        <dbReference type="Proteomes" id="UP000192335"/>
    </source>
</evidence>
<comment type="caution">
    <text evidence="2">The sequence shown here is derived from an EMBL/GenBank/DDBJ whole genome shotgun (WGS) entry which is preliminary data.</text>
</comment>
<reference evidence="3 5" key="2">
    <citation type="submission" date="2018-09" db="EMBL/GenBank/DDBJ databases">
        <authorList>
            <person name="Tagini F."/>
        </authorList>
    </citation>
    <scope>NUCLEOTIDE SEQUENCE [LARGE SCALE GENOMIC DNA]</scope>
    <source>
        <strain evidence="3 5">MK42</strain>
    </source>
</reference>
<evidence type="ECO:0000313" key="2">
    <source>
        <dbReference type="EMBL" id="ORC06164.1"/>
    </source>
</evidence>
<evidence type="ECO:0000313" key="5">
    <source>
        <dbReference type="Proteomes" id="UP000279331"/>
    </source>
</evidence>
<protein>
    <recommendedName>
        <fullName evidence="6">VWFA domain-containing protein</fullName>
    </recommendedName>
</protein>
<dbReference type="Proteomes" id="UP000279331">
    <property type="component" value="Unassembled WGS sequence"/>
</dbReference>
<dbReference type="Proteomes" id="UP000192335">
    <property type="component" value="Unassembled WGS sequence"/>
</dbReference>
<dbReference type="GeneID" id="66596747"/>
<dbReference type="AlphaFoldDB" id="A0A1X0L5S6"/>
<evidence type="ECO:0000256" key="1">
    <source>
        <dbReference type="SAM" id="Phobius"/>
    </source>
</evidence>
<evidence type="ECO:0000313" key="3">
    <source>
        <dbReference type="EMBL" id="VAZ84831.1"/>
    </source>
</evidence>
<feature type="transmembrane region" description="Helical" evidence="1">
    <location>
        <begin position="343"/>
        <end position="362"/>
    </location>
</feature>
<proteinExistence type="predicted"/>
<dbReference type="EMBL" id="UPHL01000103">
    <property type="protein sequence ID" value="VAZ84831.1"/>
    <property type="molecule type" value="Genomic_DNA"/>
</dbReference>
<accession>A0A1X0L5S6</accession>
<evidence type="ECO:0008006" key="6">
    <source>
        <dbReference type="Google" id="ProtNLM"/>
    </source>
</evidence>
<dbReference type="RefSeq" id="WP_122511608.1">
    <property type="nucleotide sequence ID" value="NZ_CADEAW010000005.1"/>
</dbReference>
<sequence length="364" mass="39517">MELRWWAVFILGAVALAAVIVAALLAPMAKITKVLRPLAHVDRLTGMPEYARVARIQFWSMLTALVLLLALFATALLTTSRPVGFSSASRNFEAVHPEDIMVCVGEPVTDPTTAGLLTYFARQIKTYDTQRIGMTSTTLRVVPLTRDYDYAATRFSHYAEMAALQHQLETTKELPGPEAEELRAGINGFSRRLSYDDYARSVQDALALCITGFPSFEDKSTRRRSLIYLGYSSFRAPEESRPALFTDQQVKDLATGAGVQINVIARADVVKSPEQSNQALAAIANATGGRYSVYNPAGTAGDTSAGTDPTLSALLDKIRASPPNVVLPSGTIVTSRSWDYPNVPLLCSLAVAGLLFVSLAVLRR</sequence>
<keyword evidence="1" id="KW-1133">Transmembrane helix</keyword>
<name>A0A1X0L5S6_9MYCO</name>
<dbReference type="EMBL" id="MWQA01000001">
    <property type="protein sequence ID" value="ORC06164.1"/>
    <property type="molecule type" value="Genomic_DNA"/>
</dbReference>
<feature type="transmembrane region" description="Helical" evidence="1">
    <location>
        <begin position="6"/>
        <end position="26"/>
    </location>
</feature>
<feature type="transmembrane region" description="Helical" evidence="1">
    <location>
        <begin position="56"/>
        <end position="77"/>
    </location>
</feature>
<gene>
    <name evidence="2" type="ORF">B4U45_05435</name>
    <name evidence="3" type="ORF">LAUMK42_03656</name>
</gene>
<reference evidence="2 4" key="1">
    <citation type="submission" date="2017-02" db="EMBL/GenBank/DDBJ databases">
        <title>Mycobacterium kansasii genomes.</title>
        <authorList>
            <person name="Borowka P."/>
            <person name="Strapagiel D."/>
            <person name="Marciniak B."/>
            <person name="Lach J."/>
            <person name="Bakula Z."/>
            <person name="Van Ingen J."/>
            <person name="Safianowska A."/>
            <person name="Brzostek A."/>
            <person name="Dziadek J."/>
            <person name="Jagielski T."/>
        </authorList>
    </citation>
    <scope>NUCLEOTIDE SEQUENCE [LARGE SCALE GENOMIC DNA]</scope>
    <source>
        <strain evidence="2 4">12MK</strain>
    </source>
</reference>